<evidence type="ECO:0000313" key="2">
    <source>
        <dbReference type="Proteomes" id="UP001237780"/>
    </source>
</evidence>
<organism evidence="1 2">
    <name type="scientific">Phyllobacterium ifriqiyense</name>
    <dbReference type="NCBI Taxonomy" id="314238"/>
    <lineage>
        <taxon>Bacteria</taxon>
        <taxon>Pseudomonadati</taxon>
        <taxon>Pseudomonadota</taxon>
        <taxon>Alphaproteobacteria</taxon>
        <taxon>Hyphomicrobiales</taxon>
        <taxon>Phyllobacteriaceae</taxon>
        <taxon>Phyllobacterium</taxon>
    </lineage>
</organism>
<dbReference type="RefSeq" id="WP_307277328.1">
    <property type="nucleotide sequence ID" value="NZ_JAUSZT010000002.1"/>
</dbReference>
<evidence type="ECO:0000313" key="1">
    <source>
        <dbReference type="EMBL" id="MDQ0995687.1"/>
    </source>
</evidence>
<dbReference type="EMBL" id="JAUSZT010000002">
    <property type="protein sequence ID" value="MDQ0995687.1"/>
    <property type="molecule type" value="Genomic_DNA"/>
</dbReference>
<keyword evidence="2" id="KW-1185">Reference proteome</keyword>
<evidence type="ECO:0008006" key="3">
    <source>
        <dbReference type="Google" id="ProtNLM"/>
    </source>
</evidence>
<accession>A0ABU0S4K8</accession>
<protein>
    <recommendedName>
        <fullName evidence="3">Flagellar basal body-associated protein FliL</fullName>
    </recommendedName>
</protein>
<gene>
    <name evidence="1" type="ORF">QFZ34_000864</name>
</gene>
<sequence length="156" mass="17260">MIRIVIIGLWICAVALGSLYFAVQQNSATAAVTSHDAQPLDDGKTEVFSVPIIIDGAVQGYVVTQLIYTIDSAVKASVKTPVSFFINDEVFRQFYGHYSDVKEVEAVKFEDVKQAIIDGVNARFPEPLVKDLLVQQFNYISSKEIRDQNTKGISRG</sequence>
<comment type="caution">
    <text evidence="1">The sequence shown here is derived from an EMBL/GenBank/DDBJ whole genome shotgun (WGS) entry which is preliminary data.</text>
</comment>
<name>A0ABU0S4K8_9HYPH</name>
<reference evidence="1 2" key="1">
    <citation type="submission" date="2023-07" db="EMBL/GenBank/DDBJ databases">
        <title>Comparative genomics of wheat-associated soil bacteria to identify genetic determinants of phenazine resistance.</title>
        <authorList>
            <person name="Mouncey N."/>
        </authorList>
    </citation>
    <scope>NUCLEOTIDE SEQUENCE [LARGE SCALE GENOMIC DNA]</scope>
    <source>
        <strain evidence="1 2">W4I11</strain>
    </source>
</reference>
<dbReference type="Proteomes" id="UP001237780">
    <property type="component" value="Unassembled WGS sequence"/>
</dbReference>
<proteinExistence type="predicted"/>